<dbReference type="GO" id="GO:0005935">
    <property type="term" value="C:cellular bud neck"/>
    <property type="evidence" value="ECO:0007669"/>
    <property type="project" value="TreeGrafter"/>
</dbReference>
<dbReference type="Pfam" id="PF08101">
    <property type="entry name" value="Msb1-Mug8_dom"/>
    <property type="match status" value="1"/>
</dbReference>
<evidence type="ECO:0000256" key="1">
    <source>
        <dbReference type="SAM" id="MobiDB-lite"/>
    </source>
</evidence>
<name>A0AAV5QNH7_9ASCO</name>
<dbReference type="RefSeq" id="XP_064853290.1">
    <property type="nucleotide sequence ID" value="XM_064997218.1"/>
</dbReference>
<feature type="region of interest" description="Disordered" evidence="1">
    <location>
        <begin position="462"/>
        <end position="724"/>
    </location>
</feature>
<dbReference type="InterPro" id="IPR012965">
    <property type="entry name" value="Msb1/Mug8_dom"/>
</dbReference>
<dbReference type="PANTHER" id="PTHR28093:SF1">
    <property type="entry name" value="MORPHOGENESIS-RELATED PROTEIN MSB1"/>
    <property type="match status" value="1"/>
</dbReference>
<feature type="compositionally biased region" description="Pro residues" evidence="1">
    <location>
        <begin position="625"/>
        <end position="667"/>
    </location>
</feature>
<evidence type="ECO:0000259" key="2">
    <source>
        <dbReference type="Pfam" id="PF08101"/>
    </source>
</evidence>
<dbReference type="GO" id="GO:0005934">
    <property type="term" value="C:cellular bud tip"/>
    <property type="evidence" value="ECO:0007669"/>
    <property type="project" value="TreeGrafter"/>
</dbReference>
<dbReference type="Proteomes" id="UP001360560">
    <property type="component" value="Unassembled WGS sequence"/>
</dbReference>
<dbReference type="EMBL" id="BTFZ01000011">
    <property type="protein sequence ID" value="GMM36294.1"/>
    <property type="molecule type" value="Genomic_DNA"/>
</dbReference>
<proteinExistence type="predicted"/>
<dbReference type="InterPro" id="IPR037508">
    <property type="entry name" value="Msb1/Mug8"/>
</dbReference>
<dbReference type="GeneID" id="90074269"/>
<comment type="caution">
    <text evidence="3">The sequence shown here is derived from an EMBL/GenBank/DDBJ whole genome shotgun (WGS) entry which is preliminary data.</text>
</comment>
<evidence type="ECO:0000313" key="4">
    <source>
        <dbReference type="Proteomes" id="UP001360560"/>
    </source>
</evidence>
<sequence length="736" mass="82692">MDQLKEKTFVNEIELDMITVFDRGDIKDLIHMLTSELKANGAKIPYIFLPFRVQNDDKKLSFFLQKVLQNLNNPELVKKIIKRTDCFTLMSALKFLWCRLPDSCVIGWSSYEKFKTLEQKKNYPKNAFLEIMPTCLPSADHASIVYDFLDLLVRVAAYTKENHLSGRKISKLAGIWAFSGMVPKSLKESTNFSLGFDYDGSSNSFIDGLEAWLPASEAMFHLLLAFLRSMLPSDSNAKVKIQRSLQTLLASNPYPPENSLASSHLTSMPLITIYSKKLSSDPVELLARTSKTLSFDKPDYFEAKEDYLVLKYLLQDPDETIIEKLTPESRKIVDKLCTDKKYFMLKNGWFQNQNSEDLGEFNVHKASVSRIAIDDYYIWTWMSSISSESSDQVRKLFGKSLVAEFEFQKNQVKWLIIQECEIDDEEDEDEMHGQADVLYASQASSAVPDSLYSDSIQPSTNIELYNPDARNSHGASTSSRTIKADSPSRPPEVPTKNSPKRASRPPPSNDSPTRSIEENEDYSQGYYHQPHPVRRKPPPSGQQAPLPPPQQQHPQQQPAGQQYRQPAPRGPPPPQQQQEYYYDYNQGDYYYYDQGYYQHPPASAPPQGYASPAPHPVGRYSPTRQGPPPPGAYRGPPPPPPGAYRGPPPGYRHNPPPGPGYHHPPPAQYTRYGPTAANNPPPASTNQQKQVNTSDAAIANMPTPATSGFNKLHGPTSKPADKKALRSAFVSGDFGI</sequence>
<feature type="compositionally biased region" description="Low complexity" evidence="1">
    <location>
        <begin position="576"/>
        <end position="601"/>
    </location>
</feature>
<reference evidence="3 4" key="1">
    <citation type="journal article" date="2023" name="Elife">
        <title>Identification of key yeast species and microbe-microbe interactions impacting larval growth of Drosophila in the wild.</title>
        <authorList>
            <person name="Mure A."/>
            <person name="Sugiura Y."/>
            <person name="Maeda R."/>
            <person name="Honda K."/>
            <person name="Sakurai N."/>
            <person name="Takahashi Y."/>
            <person name="Watada M."/>
            <person name="Katoh T."/>
            <person name="Gotoh A."/>
            <person name="Gotoh Y."/>
            <person name="Taniguchi I."/>
            <person name="Nakamura K."/>
            <person name="Hayashi T."/>
            <person name="Katayama T."/>
            <person name="Uemura T."/>
            <person name="Hattori Y."/>
        </authorList>
    </citation>
    <scope>NUCLEOTIDE SEQUENCE [LARGE SCALE GENOMIC DNA]</scope>
    <source>
        <strain evidence="3 4">SC-9</strain>
    </source>
</reference>
<feature type="compositionally biased region" description="Low complexity" evidence="1">
    <location>
        <begin position="552"/>
        <end position="567"/>
    </location>
</feature>
<gene>
    <name evidence="3" type="ORF">DASC09_036190</name>
</gene>
<keyword evidence="4" id="KW-1185">Reference proteome</keyword>
<dbReference type="PANTHER" id="PTHR28093">
    <property type="entry name" value="MORPHOGENESIS-RELATED PROTEIN MSB1"/>
    <property type="match status" value="1"/>
</dbReference>
<dbReference type="AlphaFoldDB" id="A0AAV5QNH7"/>
<protein>
    <submittedName>
        <fullName evidence="3">Msb1 protein</fullName>
    </submittedName>
</protein>
<accession>A0AAV5QNH7</accession>
<organism evidence="3 4">
    <name type="scientific">Saccharomycopsis crataegensis</name>
    <dbReference type="NCBI Taxonomy" id="43959"/>
    <lineage>
        <taxon>Eukaryota</taxon>
        <taxon>Fungi</taxon>
        <taxon>Dikarya</taxon>
        <taxon>Ascomycota</taxon>
        <taxon>Saccharomycotina</taxon>
        <taxon>Saccharomycetes</taxon>
        <taxon>Saccharomycopsidaceae</taxon>
        <taxon>Saccharomycopsis</taxon>
    </lineage>
</organism>
<evidence type="ECO:0000313" key="3">
    <source>
        <dbReference type="EMBL" id="GMM36294.1"/>
    </source>
</evidence>
<feature type="domain" description="Meiotically up-regulated protein Msb1/Mug8" evidence="2">
    <location>
        <begin position="21"/>
        <end position="420"/>
    </location>
</feature>